<keyword evidence="3" id="KW-1185">Reference proteome</keyword>
<feature type="domain" description="N-acetyltransferase" evidence="1">
    <location>
        <begin position="18"/>
        <end position="177"/>
    </location>
</feature>
<dbReference type="PANTHER" id="PTHR43792">
    <property type="entry name" value="GNAT FAMILY, PUTATIVE (AFU_ORTHOLOGUE AFUA_3G00765)-RELATED-RELATED"/>
    <property type="match status" value="1"/>
</dbReference>
<dbReference type="Proteomes" id="UP001617427">
    <property type="component" value="Unassembled WGS sequence"/>
</dbReference>
<evidence type="ECO:0000259" key="1">
    <source>
        <dbReference type="PROSITE" id="PS51186"/>
    </source>
</evidence>
<evidence type="ECO:0000313" key="2">
    <source>
        <dbReference type="EMBL" id="MFJ3045304.1"/>
    </source>
</evidence>
<accession>A0ABW8EVG9</accession>
<dbReference type="InterPro" id="IPR016181">
    <property type="entry name" value="Acyl_CoA_acyltransferase"/>
</dbReference>
<organism evidence="2 3">
    <name type="scientific">Herbaspirillum chlorophenolicum</name>
    <dbReference type="NCBI Taxonomy" id="211589"/>
    <lineage>
        <taxon>Bacteria</taxon>
        <taxon>Pseudomonadati</taxon>
        <taxon>Pseudomonadota</taxon>
        <taxon>Betaproteobacteria</taxon>
        <taxon>Burkholderiales</taxon>
        <taxon>Oxalobacteraceae</taxon>
        <taxon>Herbaspirillum</taxon>
    </lineage>
</organism>
<sequence length="195" mass="22013">MTNNSPQPDQALLRGARVLLRPWRTADREPFAAINADPLVMKHFPAPLSRYDSDALADRIQTHFDQYGFGPWVLDIPGVSECAGFVGLLNVSFDAHFTPAVEIGWRLASSAWGQGYATEAAACALRYGFHALALPEIVSFTALANLNSLAVMRRLGMQCDIHEDFLHPRLPAEHPLCLHHLYRIRREQWIEREKR</sequence>
<comment type="caution">
    <text evidence="2">The sequence shown here is derived from an EMBL/GenBank/DDBJ whole genome shotgun (WGS) entry which is preliminary data.</text>
</comment>
<dbReference type="PANTHER" id="PTHR43792:SF1">
    <property type="entry name" value="N-ACETYLTRANSFERASE DOMAIN-CONTAINING PROTEIN"/>
    <property type="match status" value="1"/>
</dbReference>
<dbReference type="Pfam" id="PF13302">
    <property type="entry name" value="Acetyltransf_3"/>
    <property type="match status" value="1"/>
</dbReference>
<protein>
    <submittedName>
        <fullName evidence="2">GNAT family N-acetyltransferase</fullName>
        <ecNumber evidence="2">2.3.-.-</ecNumber>
    </submittedName>
</protein>
<dbReference type="SUPFAM" id="SSF55729">
    <property type="entry name" value="Acyl-CoA N-acyltransferases (Nat)"/>
    <property type="match status" value="1"/>
</dbReference>
<dbReference type="EMBL" id="JBIUZV010000002">
    <property type="protein sequence ID" value="MFJ3045304.1"/>
    <property type="molecule type" value="Genomic_DNA"/>
</dbReference>
<proteinExistence type="predicted"/>
<evidence type="ECO:0000313" key="3">
    <source>
        <dbReference type="Proteomes" id="UP001617427"/>
    </source>
</evidence>
<dbReference type="PROSITE" id="PS51186">
    <property type="entry name" value="GNAT"/>
    <property type="match status" value="1"/>
</dbReference>
<name>A0ABW8EVG9_9BURK</name>
<dbReference type="InterPro" id="IPR000182">
    <property type="entry name" value="GNAT_dom"/>
</dbReference>
<reference evidence="2 3" key="1">
    <citation type="submission" date="2024-10" db="EMBL/GenBank/DDBJ databases">
        <title>The Natural Products Discovery Center: Release of the First 8490 Sequenced Strains for Exploring Actinobacteria Biosynthetic Diversity.</title>
        <authorList>
            <person name="Kalkreuter E."/>
            <person name="Kautsar S.A."/>
            <person name="Yang D."/>
            <person name="Bader C.D."/>
            <person name="Teijaro C.N."/>
            <person name="Fluegel L."/>
            <person name="Davis C.M."/>
            <person name="Simpson J.R."/>
            <person name="Lauterbach L."/>
            <person name="Steele A.D."/>
            <person name="Gui C."/>
            <person name="Meng S."/>
            <person name="Li G."/>
            <person name="Viehrig K."/>
            <person name="Ye F."/>
            <person name="Su P."/>
            <person name="Kiefer A.F."/>
            <person name="Nichols A."/>
            <person name="Cepeda A.J."/>
            <person name="Yan W."/>
            <person name="Fan B."/>
            <person name="Jiang Y."/>
            <person name="Adhikari A."/>
            <person name="Zheng C.-J."/>
            <person name="Schuster L."/>
            <person name="Cowan T.M."/>
            <person name="Smanski M.J."/>
            <person name="Chevrette M.G."/>
            <person name="De Carvalho L.P.S."/>
            <person name="Shen B."/>
        </authorList>
    </citation>
    <scope>NUCLEOTIDE SEQUENCE [LARGE SCALE GENOMIC DNA]</scope>
    <source>
        <strain evidence="2 3">NPDC087045</strain>
    </source>
</reference>
<dbReference type="Gene3D" id="3.40.630.30">
    <property type="match status" value="1"/>
</dbReference>
<keyword evidence="2" id="KW-0808">Transferase</keyword>
<dbReference type="RefSeq" id="WP_402698797.1">
    <property type="nucleotide sequence ID" value="NZ_JBIUZV010000002.1"/>
</dbReference>
<gene>
    <name evidence="2" type="ORF">ACIPEN_05690</name>
</gene>
<dbReference type="EC" id="2.3.-.-" evidence="2"/>
<keyword evidence="2" id="KW-0012">Acyltransferase</keyword>
<dbReference type="GO" id="GO:0016746">
    <property type="term" value="F:acyltransferase activity"/>
    <property type="evidence" value="ECO:0007669"/>
    <property type="project" value="UniProtKB-KW"/>
</dbReference>
<dbReference type="InterPro" id="IPR051531">
    <property type="entry name" value="N-acetyltransferase"/>
</dbReference>